<keyword evidence="4 8" id="KW-0645">Protease</keyword>
<evidence type="ECO:0000313" key="11">
    <source>
        <dbReference type="EMBL" id="KAK3907127.1"/>
    </source>
</evidence>
<comment type="similarity">
    <text evidence="3">Belongs to the peptidase C19 family. USP10 subfamily.</text>
</comment>
<keyword evidence="12" id="KW-1185">Reference proteome</keyword>
<accession>A0AAE1GQF1</accession>
<evidence type="ECO:0000256" key="6">
    <source>
        <dbReference type="ARBA" id="ARBA00022801"/>
    </source>
</evidence>
<evidence type="ECO:0000259" key="10">
    <source>
        <dbReference type="PROSITE" id="PS50600"/>
    </source>
</evidence>
<dbReference type="GO" id="GO:0004843">
    <property type="term" value="F:cysteine-type deubiquitinase activity"/>
    <property type="evidence" value="ECO:0007669"/>
    <property type="project" value="UniProtKB-UniRule"/>
</dbReference>
<dbReference type="InterPro" id="IPR038765">
    <property type="entry name" value="Papain-like_cys_pep_sf"/>
</dbReference>
<dbReference type="PANTHER" id="PTHR24006">
    <property type="entry name" value="UBIQUITIN CARBOXYL-TERMINAL HYDROLASE"/>
    <property type="match status" value="1"/>
</dbReference>
<dbReference type="Gene3D" id="3.90.70.10">
    <property type="entry name" value="Cysteine proteinases"/>
    <property type="match status" value="1"/>
</dbReference>
<dbReference type="AlphaFoldDB" id="A0AAE1GQF1"/>
<evidence type="ECO:0000256" key="2">
    <source>
        <dbReference type="ARBA" id="ARBA00005234"/>
    </source>
</evidence>
<keyword evidence="6 8" id="KW-0378">Hydrolase</keyword>
<evidence type="ECO:0000256" key="4">
    <source>
        <dbReference type="ARBA" id="ARBA00022670"/>
    </source>
</evidence>
<gene>
    <name evidence="11" type="ORF">KUF71_000047</name>
</gene>
<feature type="domain" description="Ubiquitin-like protease family profile" evidence="10">
    <location>
        <begin position="37"/>
        <end position="199"/>
    </location>
</feature>
<dbReference type="PANTHER" id="PTHR24006:SF687">
    <property type="entry name" value="UBIQUITIN CARBOXYL-TERMINAL HYDROLASE 10"/>
    <property type="match status" value="1"/>
</dbReference>
<keyword evidence="7 8" id="KW-0788">Thiol protease</keyword>
<dbReference type="GO" id="GO:0016579">
    <property type="term" value="P:protein deubiquitination"/>
    <property type="evidence" value="ECO:0007669"/>
    <property type="project" value="InterPro"/>
</dbReference>
<feature type="domain" description="USP" evidence="9">
    <location>
        <begin position="264"/>
        <end position="524"/>
    </location>
</feature>
<evidence type="ECO:0000256" key="5">
    <source>
        <dbReference type="ARBA" id="ARBA00022786"/>
    </source>
</evidence>
<evidence type="ECO:0000256" key="8">
    <source>
        <dbReference type="RuleBase" id="RU366025"/>
    </source>
</evidence>
<dbReference type="Pfam" id="PF00443">
    <property type="entry name" value="UCH"/>
    <property type="match status" value="1"/>
</dbReference>
<name>A0AAE1GQF1_9NEOP</name>
<dbReference type="Gene3D" id="3.40.395.10">
    <property type="entry name" value="Adenoviral Proteinase, Chain A"/>
    <property type="match status" value="1"/>
</dbReference>
<comment type="catalytic activity">
    <reaction evidence="1 8">
        <text>Thiol-dependent hydrolysis of ester, thioester, amide, peptide and isopeptide bonds formed by the C-terminal Gly of ubiquitin (a 76-residue protein attached to proteins as an intracellular targeting signal).</text>
        <dbReference type="EC" id="3.4.19.12"/>
    </reaction>
</comment>
<evidence type="ECO:0000259" key="9">
    <source>
        <dbReference type="PROSITE" id="PS50235"/>
    </source>
</evidence>
<dbReference type="InterPro" id="IPR003653">
    <property type="entry name" value="Peptidase_C48_C"/>
</dbReference>
<dbReference type="InterPro" id="IPR028889">
    <property type="entry name" value="USP"/>
</dbReference>
<dbReference type="EC" id="3.4.19.12" evidence="8"/>
<evidence type="ECO:0000256" key="3">
    <source>
        <dbReference type="ARBA" id="ARBA00005427"/>
    </source>
</evidence>
<dbReference type="Pfam" id="PF02902">
    <property type="entry name" value="Peptidase_C48"/>
    <property type="match status" value="1"/>
</dbReference>
<evidence type="ECO:0000256" key="7">
    <source>
        <dbReference type="ARBA" id="ARBA00022807"/>
    </source>
</evidence>
<dbReference type="InterPro" id="IPR050164">
    <property type="entry name" value="Peptidase_C19"/>
</dbReference>
<keyword evidence="5 8" id="KW-0833">Ubl conjugation pathway</keyword>
<sequence>MSPQFVSPENNSSVMLSQTNITPGIVVNSRRDPISPAIVISSDEEPIPENEGYHISNLLNIEDVANLTDETIVLVKFGISITAKQLKNLLSTEWLDDDKELARVIFIPIHLGLHWCLCVVEPKALDITYYDSMGGKNMTCLNVMCQDDVLKYLSFEWRNKNKTGPFFEGRWRLRCATGIGKQPNGFDCGIFVCYYARMVCEGRDITASIDWLPGMRRHILNEINACALDDLTTSNSSSVDIVIDLYPIPIIHEWDAESRALKSHGIINKYNICFAASTLQALFHCVPFVAWLKSDAHHRVDCDCLFCLLSKLYSDRLKQIADPDKFINSLKSFWPDYHKGTQQDSHEFLVKLLDNLALQFVSDLELNVRSLRTTPIHKIFEGELCTTVTCCECRRESATTAPFQILSVPIKPVLLEACKQFFAEELIQGYKFSVDEWGNTYKIKTFVKYQPVFVMTPFMKNAKVKYNLRSVVTHIGDSTNSGHYITVAQCPDLQFRNFNDQTVTLSSLRKALEEPAYMLFYERDPHF</sequence>
<dbReference type="Proteomes" id="UP001219518">
    <property type="component" value="Unassembled WGS sequence"/>
</dbReference>
<comment type="similarity">
    <text evidence="2">Belongs to the peptidase C48 family.</text>
</comment>
<organism evidence="11 12">
    <name type="scientific">Frankliniella fusca</name>
    <dbReference type="NCBI Taxonomy" id="407009"/>
    <lineage>
        <taxon>Eukaryota</taxon>
        <taxon>Metazoa</taxon>
        <taxon>Ecdysozoa</taxon>
        <taxon>Arthropoda</taxon>
        <taxon>Hexapoda</taxon>
        <taxon>Insecta</taxon>
        <taxon>Pterygota</taxon>
        <taxon>Neoptera</taxon>
        <taxon>Paraneoptera</taxon>
        <taxon>Thysanoptera</taxon>
        <taxon>Terebrantia</taxon>
        <taxon>Thripoidea</taxon>
        <taxon>Thripidae</taxon>
        <taxon>Frankliniella</taxon>
    </lineage>
</organism>
<protein>
    <recommendedName>
        <fullName evidence="8">Ubiquitin carboxyl-terminal hydrolase</fullName>
        <ecNumber evidence="8">3.4.19.12</ecNumber>
    </recommendedName>
</protein>
<dbReference type="PROSITE" id="PS50600">
    <property type="entry name" value="ULP_PROTEASE"/>
    <property type="match status" value="1"/>
</dbReference>
<dbReference type="EMBL" id="JAHWGI010000001">
    <property type="protein sequence ID" value="KAK3907127.1"/>
    <property type="molecule type" value="Genomic_DNA"/>
</dbReference>
<dbReference type="InterPro" id="IPR018200">
    <property type="entry name" value="USP_CS"/>
</dbReference>
<dbReference type="PROSITE" id="PS00972">
    <property type="entry name" value="USP_1"/>
    <property type="match status" value="1"/>
</dbReference>
<dbReference type="PROSITE" id="PS50235">
    <property type="entry name" value="USP_3"/>
    <property type="match status" value="1"/>
</dbReference>
<dbReference type="GO" id="GO:0005634">
    <property type="term" value="C:nucleus"/>
    <property type="evidence" value="ECO:0007669"/>
    <property type="project" value="TreeGrafter"/>
</dbReference>
<dbReference type="SUPFAM" id="SSF54001">
    <property type="entry name" value="Cysteine proteinases"/>
    <property type="match status" value="2"/>
</dbReference>
<dbReference type="GO" id="GO:0006508">
    <property type="term" value="P:proteolysis"/>
    <property type="evidence" value="ECO:0007669"/>
    <property type="project" value="UniProtKB-KW"/>
</dbReference>
<comment type="caution">
    <text evidence="11">The sequence shown here is derived from an EMBL/GenBank/DDBJ whole genome shotgun (WGS) entry which is preliminary data.</text>
</comment>
<reference evidence="11" key="1">
    <citation type="submission" date="2021-07" db="EMBL/GenBank/DDBJ databases">
        <authorList>
            <person name="Catto M.A."/>
            <person name="Jacobson A."/>
            <person name="Kennedy G."/>
            <person name="Labadie P."/>
            <person name="Hunt B.G."/>
            <person name="Srinivasan R."/>
        </authorList>
    </citation>
    <scope>NUCLEOTIDE SEQUENCE</scope>
    <source>
        <strain evidence="11">PL_HMW_Pooled</strain>
        <tissue evidence="11">Head</tissue>
    </source>
</reference>
<evidence type="ECO:0000256" key="1">
    <source>
        <dbReference type="ARBA" id="ARBA00000707"/>
    </source>
</evidence>
<dbReference type="InterPro" id="IPR001394">
    <property type="entry name" value="Peptidase_C19_UCH"/>
</dbReference>
<reference evidence="11" key="2">
    <citation type="journal article" date="2023" name="BMC Genomics">
        <title>Pest status, molecular evolution, and epigenetic factors derived from the genome assembly of Frankliniella fusca, a thysanopteran phytovirus vector.</title>
        <authorList>
            <person name="Catto M.A."/>
            <person name="Labadie P.E."/>
            <person name="Jacobson A.L."/>
            <person name="Kennedy G.G."/>
            <person name="Srinivasan R."/>
            <person name="Hunt B.G."/>
        </authorList>
    </citation>
    <scope>NUCLEOTIDE SEQUENCE</scope>
    <source>
        <strain evidence="11">PL_HMW_Pooled</strain>
    </source>
</reference>
<dbReference type="PROSITE" id="PS00973">
    <property type="entry name" value="USP_2"/>
    <property type="match status" value="1"/>
</dbReference>
<evidence type="ECO:0000313" key="12">
    <source>
        <dbReference type="Proteomes" id="UP001219518"/>
    </source>
</evidence>
<dbReference type="GO" id="GO:0005829">
    <property type="term" value="C:cytosol"/>
    <property type="evidence" value="ECO:0007669"/>
    <property type="project" value="TreeGrafter"/>
</dbReference>
<proteinExistence type="inferred from homology"/>